<dbReference type="InterPro" id="IPR037522">
    <property type="entry name" value="HD_GYP_dom"/>
</dbReference>
<dbReference type="Pfam" id="PF13487">
    <property type="entry name" value="HD_5"/>
    <property type="match status" value="1"/>
</dbReference>
<dbReference type="Gene3D" id="3.30.450.20">
    <property type="entry name" value="PAS domain"/>
    <property type="match status" value="1"/>
</dbReference>
<evidence type="ECO:0000313" key="4">
    <source>
        <dbReference type="EMBL" id="WZL75527.1"/>
    </source>
</evidence>
<dbReference type="NCBIfam" id="TIGR00277">
    <property type="entry name" value="HDIG"/>
    <property type="match status" value="1"/>
</dbReference>
<dbReference type="RefSeq" id="WP_369017674.1">
    <property type="nucleotide sequence ID" value="NZ_CP121689.1"/>
</dbReference>
<dbReference type="PROSITE" id="PS51832">
    <property type="entry name" value="HD_GYP"/>
    <property type="match status" value="1"/>
</dbReference>
<protein>
    <submittedName>
        <fullName evidence="4">HD domain-containing protein</fullName>
    </submittedName>
</protein>
<dbReference type="SUPFAM" id="SSF55785">
    <property type="entry name" value="PYP-like sensor domain (PAS domain)"/>
    <property type="match status" value="1"/>
</dbReference>
<dbReference type="SMART" id="SM00471">
    <property type="entry name" value="HDc"/>
    <property type="match status" value="1"/>
</dbReference>
<dbReference type="NCBIfam" id="TIGR00229">
    <property type="entry name" value="sensory_box"/>
    <property type="match status" value="1"/>
</dbReference>
<evidence type="ECO:0000313" key="5">
    <source>
        <dbReference type="Proteomes" id="UP001461341"/>
    </source>
</evidence>
<dbReference type="CDD" id="cd00130">
    <property type="entry name" value="PAS"/>
    <property type="match status" value="1"/>
</dbReference>
<dbReference type="InterPro" id="IPR003607">
    <property type="entry name" value="HD/PDEase_dom"/>
</dbReference>
<dbReference type="EMBL" id="CP121689">
    <property type="protein sequence ID" value="WZL75527.1"/>
    <property type="molecule type" value="Genomic_DNA"/>
</dbReference>
<feature type="domain" description="HD-GYP" evidence="3">
    <location>
        <begin position="212"/>
        <end position="407"/>
    </location>
</feature>
<dbReference type="Proteomes" id="UP001461341">
    <property type="component" value="Chromosome"/>
</dbReference>
<sequence>MSFSQERSPYLTVLDDLGLPAFLVEGDLVVDLNWRMEKLIGWSHEEVIGKRSWMSFLSPKEDLEKLKQRLEAHLSGSSRLTSGCAARIEDRKGRVKEVILCASQLPGDEKFILTMRDVTAVKRAYGLLKLFSKVHSKRILGVRSRDEFLERFAEMLREKGYPEVLIHKEGEIPDFANVLKTEVLNGEKVKILRRFSRILNHGLQTMGYREALEEALQETIEVISYLVEVRDPYTAGHQRRVSGIACAIAKKMGLSEELIEKIRVAGLLHDVGKIGIPIDILNKPVPLSSLEFEMIKTHPALGYEIVSRVHFLEDVAKVILEHHERIDGSGYPQGLRREEISLEARILAVADVAEAMSSHRAYRPLLPKEEIVAEFLNNRGKLYDAQVVDAFLEFAEELPGVWCLEMEEFE</sequence>
<dbReference type="PROSITE" id="PS50112">
    <property type="entry name" value="PAS"/>
    <property type="match status" value="1"/>
</dbReference>
<gene>
    <name evidence="4" type="ORF">QBE54_07985</name>
</gene>
<accession>A0ABZ2YAD3</accession>
<feature type="domain" description="PAS" evidence="1">
    <location>
        <begin position="25"/>
        <end position="77"/>
    </location>
</feature>
<dbReference type="SUPFAM" id="SSF109604">
    <property type="entry name" value="HD-domain/PDEase-like"/>
    <property type="match status" value="1"/>
</dbReference>
<dbReference type="InterPro" id="IPR006675">
    <property type="entry name" value="HDIG_dom"/>
</dbReference>
<name>A0ABZ2YAD3_9BACT</name>
<evidence type="ECO:0000259" key="1">
    <source>
        <dbReference type="PROSITE" id="PS50112"/>
    </source>
</evidence>
<dbReference type="InterPro" id="IPR052020">
    <property type="entry name" value="Cyclic_di-GMP/3'3'-cGAMP_PDE"/>
</dbReference>
<dbReference type="PANTHER" id="PTHR45228">
    <property type="entry name" value="CYCLIC DI-GMP PHOSPHODIESTERASE TM_0186-RELATED"/>
    <property type="match status" value="1"/>
</dbReference>
<dbReference type="PANTHER" id="PTHR45228:SF4">
    <property type="entry name" value="LIPOPROTEIN"/>
    <property type="match status" value="1"/>
</dbReference>
<evidence type="ECO:0000259" key="3">
    <source>
        <dbReference type="PROSITE" id="PS51832"/>
    </source>
</evidence>
<dbReference type="CDD" id="cd00077">
    <property type="entry name" value="HDc"/>
    <property type="match status" value="1"/>
</dbReference>
<keyword evidence="5" id="KW-1185">Reference proteome</keyword>
<reference evidence="4 5" key="1">
    <citation type="submission" date="2023-03" db="EMBL/GenBank/DDBJ databases">
        <title>Novel Species.</title>
        <authorList>
            <person name="Ma S."/>
        </authorList>
    </citation>
    <scope>NUCLEOTIDE SEQUENCE [LARGE SCALE GENOMIC DNA]</scope>
    <source>
        <strain evidence="4 5">B11</strain>
    </source>
</reference>
<feature type="domain" description="HD" evidence="2">
    <location>
        <begin position="234"/>
        <end position="356"/>
    </location>
</feature>
<dbReference type="Gene3D" id="1.10.3210.10">
    <property type="entry name" value="Hypothetical protein af1432"/>
    <property type="match status" value="1"/>
</dbReference>
<dbReference type="InterPro" id="IPR000014">
    <property type="entry name" value="PAS"/>
</dbReference>
<dbReference type="InterPro" id="IPR035965">
    <property type="entry name" value="PAS-like_dom_sf"/>
</dbReference>
<proteinExistence type="predicted"/>
<organism evidence="4 5">
    <name type="scientific">Thermatribacter velox</name>
    <dbReference type="NCBI Taxonomy" id="3039681"/>
    <lineage>
        <taxon>Bacteria</taxon>
        <taxon>Pseudomonadati</taxon>
        <taxon>Atribacterota</taxon>
        <taxon>Atribacteria</taxon>
        <taxon>Atribacterales</taxon>
        <taxon>Thermatribacteraceae</taxon>
        <taxon>Thermatribacter</taxon>
    </lineage>
</organism>
<dbReference type="PROSITE" id="PS51831">
    <property type="entry name" value="HD"/>
    <property type="match status" value="1"/>
</dbReference>
<dbReference type="InterPro" id="IPR006674">
    <property type="entry name" value="HD_domain"/>
</dbReference>
<evidence type="ECO:0000259" key="2">
    <source>
        <dbReference type="PROSITE" id="PS51831"/>
    </source>
</evidence>